<dbReference type="Pfam" id="PF13414">
    <property type="entry name" value="TPR_11"/>
    <property type="match status" value="1"/>
</dbReference>
<dbReference type="Gene3D" id="1.10.8.1040">
    <property type="match status" value="1"/>
</dbReference>
<evidence type="ECO:0000313" key="7">
    <source>
        <dbReference type="Proteomes" id="UP000010880"/>
    </source>
</evidence>
<dbReference type="SUPFAM" id="SSF54534">
    <property type="entry name" value="FKBP-like"/>
    <property type="match status" value="1"/>
</dbReference>
<dbReference type="PROSITE" id="PS50198">
    <property type="entry name" value="PPIC_PPIASE_2"/>
    <property type="match status" value="1"/>
</dbReference>
<dbReference type="InterPro" id="IPR011990">
    <property type="entry name" value="TPR-like_helical_dom_sf"/>
</dbReference>
<gene>
    <name evidence="6" type="ordered locus">Halha_1843</name>
</gene>
<evidence type="ECO:0000256" key="1">
    <source>
        <dbReference type="PROSITE-ProRule" id="PRU00278"/>
    </source>
</evidence>
<dbReference type="PANTHER" id="PTHR47245:SF2">
    <property type="entry name" value="PEPTIDYL-PROLYL CIS-TRANS ISOMERASE HP_0175-RELATED"/>
    <property type="match status" value="1"/>
</dbReference>
<protein>
    <submittedName>
        <fullName evidence="6">PPIC-type PPIASE family protein,tetratricopeptide repeat protein</fullName>
    </submittedName>
</protein>
<dbReference type="InterPro" id="IPR050245">
    <property type="entry name" value="PrsA_foldase"/>
</dbReference>
<dbReference type="OrthoDB" id="14196at2"/>
<keyword evidence="4" id="KW-0472">Membrane</keyword>
<feature type="repeat" description="TPR" evidence="2">
    <location>
        <begin position="435"/>
        <end position="468"/>
    </location>
</feature>
<feature type="transmembrane region" description="Helical" evidence="4">
    <location>
        <begin position="12"/>
        <end position="30"/>
    </location>
</feature>
<evidence type="ECO:0000256" key="4">
    <source>
        <dbReference type="SAM" id="Phobius"/>
    </source>
</evidence>
<dbReference type="PROSITE" id="PS50005">
    <property type="entry name" value="TPR"/>
    <property type="match status" value="3"/>
</dbReference>
<dbReference type="PANTHER" id="PTHR47245">
    <property type="entry name" value="PEPTIDYLPROLYL ISOMERASE"/>
    <property type="match status" value="1"/>
</dbReference>
<dbReference type="InterPro" id="IPR019734">
    <property type="entry name" value="TPR_rpt"/>
</dbReference>
<keyword evidence="4" id="KW-0812">Transmembrane</keyword>
<dbReference type="Proteomes" id="UP000010880">
    <property type="component" value="Chromosome"/>
</dbReference>
<feature type="compositionally biased region" description="Basic residues" evidence="3">
    <location>
        <begin position="497"/>
        <end position="513"/>
    </location>
</feature>
<feature type="domain" description="PpiC" evidence="5">
    <location>
        <begin position="197"/>
        <end position="294"/>
    </location>
</feature>
<dbReference type="Pfam" id="PF13174">
    <property type="entry name" value="TPR_6"/>
    <property type="match status" value="1"/>
</dbReference>
<keyword evidence="7" id="KW-1185">Reference proteome</keyword>
<dbReference type="STRING" id="748449.Halha_1843"/>
<dbReference type="Gene3D" id="3.10.50.40">
    <property type="match status" value="1"/>
</dbReference>
<dbReference type="GO" id="GO:0003755">
    <property type="term" value="F:peptidyl-prolyl cis-trans isomerase activity"/>
    <property type="evidence" value="ECO:0007669"/>
    <property type="project" value="UniProtKB-KW"/>
</dbReference>
<proteinExistence type="predicted"/>
<keyword evidence="1" id="KW-0413">Isomerase</keyword>
<dbReference type="HOGENOM" id="CLU_530771_0_0_9"/>
<dbReference type="Gene3D" id="1.25.40.10">
    <property type="entry name" value="Tetratricopeptide repeat domain"/>
    <property type="match status" value="2"/>
</dbReference>
<feature type="region of interest" description="Disordered" evidence="3">
    <location>
        <begin position="492"/>
        <end position="513"/>
    </location>
</feature>
<feature type="repeat" description="TPR" evidence="2">
    <location>
        <begin position="401"/>
        <end position="434"/>
    </location>
</feature>
<keyword evidence="4" id="KW-1133">Transmembrane helix</keyword>
<dbReference type="InterPro" id="IPR027304">
    <property type="entry name" value="Trigger_fact/SurA_dom_sf"/>
</dbReference>
<evidence type="ECO:0000256" key="3">
    <source>
        <dbReference type="SAM" id="MobiDB-lite"/>
    </source>
</evidence>
<dbReference type="InterPro" id="IPR000297">
    <property type="entry name" value="PPIase_PpiC"/>
</dbReference>
<dbReference type="EMBL" id="CP003359">
    <property type="protein sequence ID" value="AGB41756.1"/>
    <property type="molecule type" value="Genomic_DNA"/>
</dbReference>
<dbReference type="AlphaFoldDB" id="L0K9R7"/>
<evidence type="ECO:0000256" key="2">
    <source>
        <dbReference type="PROSITE-ProRule" id="PRU00339"/>
    </source>
</evidence>
<dbReference type="SUPFAM" id="SSF48452">
    <property type="entry name" value="TPR-like"/>
    <property type="match status" value="1"/>
</dbReference>
<dbReference type="RefSeq" id="WP_015327472.1">
    <property type="nucleotide sequence ID" value="NC_019978.1"/>
</dbReference>
<sequence>MLLNFFRERMKIIAAIGVIVFVAGGVLIYLNPGASPKANQAQAFDRPIATVNGAEVSYQKFNSQLGSILQKYKGRISPSQVLSLKSRVLNNMINQKLLVQQVKEKGLKSQISQEAVEEKLNQIIQNFIKQTPASSAKELDKLLKKQGRSLADIKTNLRPRIKESLAIQKLQQKITKQAKVTKEEVNKEYTKNKKKYKNKVTASHILIKTDKRTTKEAKAKANEILAKIKNGQEFSKMAKKYSEGPSGKKGGRLGSFAHGQMVPAFEKKAFSMSVGEVSKPVKTRFGYHLIKVTDKTNQEDIKEQIKDKLVAQQKQEQFNKWFTAVKDKADIVIKAQAIKAYQAFKDGKYKQAISGYKAAMKNNPQASYLYHNLAQVYQKQKKTDKVITTYQEAIKKYPKQINFYTKLANLYKKEGKTEKAINIYKQVLKKSKGNAQLHYSLGNLYRELDKKDKAVAQYDKFSELSGDNIMAHYRLYTVYQKMGLKEKAKQEMEKVKQIQKKRQQKSKEQRKKQ</sequence>
<evidence type="ECO:0000313" key="6">
    <source>
        <dbReference type="EMBL" id="AGB41756.1"/>
    </source>
</evidence>
<keyword evidence="1" id="KW-0697">Rotamase</keyword>
<accession>L0K9R7</accession>
<dbReference type="Pfam" id="PF13623">
    <property type="entry name" value="SurA_N_2"/>
    <property type="match status" value="1"/>
</dbReference>
<reference evidence="7" key="1">
    <citation type="submission" date="2012-02" db="EMBL/GenBank/DDBJ databases">
        <title>The complete genome of Halobacteroides halobius DSM 5150.</title>
        <authorList>
            <person name="Lucas S."/>
            <person name="Copeland A."/>
            <person name="Lapidus A."/>
            <person name="Glavina del Rio T."/>
            <person name="Dalin E."/>
            <person name="Tice H."/>
            <person name="Bruce D."/>
            <person name="Goodwin L."/>
            <person name="Pitluck S."/>
            <person name="Peters L."/>
            <person name="Mikhailova N."/>
            <person name="Gu W."/>
            <person name="Kyrpides N."/>
            <person name="Mavromatis K."/>
            <person name="Ivanova N."/>
            <person name="Brettin T."/>
            <person name="Detter J.C."/>
            <person name="Han C."/>
            <person name="Larimer F."/>
            <person name="Land M."/>
            <person name="Hauser L."/>
            <person name="Markowitz V."/>
            <person name="Cheng J.-F."/>
            <person name="Hugenholtz P."/>
            <person name="Woyke T."/>
            <person name="Wu D."/>
            <person name="Tindall B."/>
            <person name="Pomrenke H."/>
            <person name="Brambilla E."/>
            <person name="Klenk H.-P."/>
            <person name="Eisen J.A."/>
        </authorList>
    </citation>
    <scope>NUCLEOTIDE SEQUENCE [LARGE SCALE GENOMIC DNA]</scope>
    <source>
        <strain evidence="7">ATCC 35273 / DSM 5150 / MD-1</strain>
    </source>
</reference>
<feature type="repeat" description="TPR" evidence="2">
    <location>
        <begin position="367"/>
        <end position="400"/>
    </location>
</feature>
<dbReference type="eggNOG" id="COG0457">
    <property type="taxonomic scope" value="Bacteria"/>
</dbReference>
<dbReference type="KEGG" id="hhl:Halha_1843"/>
<keyword evidence="2" id="KW-0802">TPR repeat</keyword>
<evidence type="ECO:0000259" key="5">
    <source>
        <dbReference type="PROSITE" id="PS50198"/>
    </source>
</evidence>
<dbReference type="SUPFAM" id="SSF109998">
    <property type="entry name" value="Triger factor/SurA peptide-binding domain-like"/>
    <property type="match status" value="1"/>
</dbReference>
<dbReference type="Pfam" id="PF13616">
    <property type="entry name" value="Rotamase_3"/>
    <property type="match status" value="1"/>
</dbReference>
<dbReference type="SMART" id="SM00028">
    <property type="entry name" value="TPR"/>
    <property type="match status" value="5"/>
</dbReference>
<dbReference type="eggNOG" id="COG0760">
    <property type="taxonomic scope" value="Bacteria"/>
</dbReference>
<dbReference type="InterPro" id="IPR046357">
    <property type="entry name" value="PPIase_dom_sf"/>
</dbReference>
<organism evidence="6 7">
    <name type="scientific">Halobacteroides halobius (strain ATCC 35273 / DSM 5150 / MD-1)</name>
    <dbReference type="NCBI Taxonomy" id="748449"/>
    <lineage>
        <taxon>Bacteria</taxon>
        <taxon>Bacillati</taxon>
        <taxon>Bacillota</taxon>
        <taxon>Clostridia</taxon>
        <taxon>Halanaerobiales</taxon>
        <taxon>Halobacteroidaceae</taxon>
        <taxon>Halobacteroides</taxon>
    </lineage>
</organism>
<name>L0K9R7_HALHC</name>